<sequence>MRKQAKHTAAVSLGAMAAGFALTFPWVQYGAVSLLHGGFEAGLVGGLADWFAVTALFRRPLGLPIPHTALLPRNRDKVVRSLVSVMENEFLTKESIKQKIEPYLAQDRLLNFAEKHLGDAARAIVALGGYALRHAPLERLANLAASELAKRLRELDSAGLLRFVSEEVVSRGYDERALVYLLGKAEELAGRDEVRRQLGAMAANALGNVQAKGFMGFAVNAFAGFMSEDKLGEMLQGAVLSALRDMRLYEDHPLRRSLAGELRKAVAGLPENEAVLRGLDEAKSSLPERVGLEAYLLRWLEDLKSRAESRIREPGFENDVLKPLLEDALRRLRERPETLEPALEWGKERLFRVIDDNHSRIGVLVRENLDKLDNEMLIEMIEQRVGGDLQWIRVNGALCGFLIGLALEGINMAF</sequence>
<protein>
    <submittedName>
        <fullName evidence="1">DUF445 domain-containing protein</fullName>
    </submittedName>
</protein>
<proteinExistence type="predicted"/>
<keyword evidence="2" id="KW-1185">Reference proteome</keyword>
<dbReference type="PANTHER" id="PTHR38442:SF1">
    <property type="entry name" value="INNER MEMBRANE PROTEIN"/>
    <property type="match status" value="1"/>
</dbReference>
<dbReference type="AlphaFoldDB" id="A0A7X0SKP7"/>
<dbReference type="RefSeq" id="WP_185129449.1">
    <property type="nucleotide sequence ID" value="NZ_JACJVO010000015.1"/>
</dbReference>
<evidence type="ECO:0000313" key="1">
    <source>
        <dbReference type="EMBL" id="MBB6731777.1"/>
    </source>
</evidence>
<gene>
    <name evidence="1" type="ORF">H7C18_12720</name>
</gene>
<dbReference type="Proteomes" id="UP000564644">
    <property type="component" value="Unassembled WGS sequence"/>
</dbReference>
<comment type="caution">
    <text evidence="1">The sequence shown here is derived from an EMBL/GenBank/DDBJ whole genome shotgun (WGS) entry which is preliminary data.</text>
</comment>
<dbReference type="GO" id="GO:0005886">
    <property type="term" value="C:plasma membrane"/>
    <property type="evidence" value="ECO:0007669"/>
    <property type="project" value="TreeGrafter"/>
</dbReference>
<dbReference type="EMBL" id="JACJVO010000015">
    <property type="protein sequence ID" value="MBB6731777.1"/>
    <property type="molecule type" value="Genomic_DNA"/>
</dbReference>
<dbReference type="InterPro" id="IPR007383">
    <property type="entry name" value="DUF445"/>
</dbReference>
<name>A0A7X0SKP7_9BACL</name>
<evidence type="ECO:0000313" key="2">
    <source>
        <dbReference type="Proteomes" id="UP000564644"/>
    </source>
</evidence>
<dbReference type="Pfam" id="PF04286">
    <property type="entry name" value="DUF445"/>
    <property type="match status" value="1"/>
</dbReference>
<accession>A0A7X0SKP7</accession>
<dbReference type="PANTHER" id="PTHR38442">
    <property type="entry name" value="INNER MEMBRANE PROTEIN-RELATED"/>
    <property type="match status" value="1"/>
</dbReference>
<organism evidence="1 2">
    <name type="scientific">Cohnella zeiphila</name>
    <dbReference type="NCBI Taxonomy" id="2761120"/>
    <lineage>
        <taxon>Bacteria</taxon>
        <taxon>Bacillati</taxon>
        <taxon>Bacillota</taxon>
        <taxon>Bacilli</taxon>
        <taxon>Bacillales</taxon>
        <taxon>Paenibacillaceae</taxon>
        <taxon>Cohnella</taxon>
    </lineage>
</organism>
<reference evidence="1 2" key="1">
    <citation type="submission" date="2020-08" db="EMBL/GenBank/DDBJ databases">
        <title>Cohnella phylogeny.</title>
        <authorList>
            <person name="Dunlap C."/>
        </authorList>
    </citation>
    <scope>NUCLEOTIDE SEQUENCE [LARGE SCALE GENOMIC DNA]</scope>
    <source>
        <strain evidence="1 2">CBP 2801</strain>
    </source>
</reference>